<dbReference type="Pfam" id="PF04647">
    <property type="entry name" value="AgrB"/>
    <property type="match status" value="1"/>
</dbReference>
<accession>A0A371IZ09</accession>
<name>A0A371IZ09_9FIRM</name>
<feature type="transmembrane region" description="Helical" evidence="8">
    <location>
        <begin position="36"/>
        <end position="63"/>
    </location>
</feature>
<dbReference type="GO" id="GO:0006508">
    <property type="term" value="P:proteolysis"/>
    <property type="evidence" value="ECO:0007669"/>
    <property type="project" value="UniProtKB-KW"/>
</dbReference>
<dbReference type="GO" id="GO:0009372">
    <property type="term" value="P:quorum sensing"/>
    <property type="evidence" value="ECO:0007669"/>
    <property type="project" value="UniProtKB-KW"/>
</dbReference>
<keyword evidence="5" id="KW-0378">Hydrolase</keyword>
<comment type="caution">
    <text evidence="9">The sequence shown here is derived from an EMBL/GenBank/DDBJ whole genome shotgun (WGS) entry which is preliminary data.</text>
</comment>
<evidence type="ECO:0000256" key="1">
    <source>
        <dbReference type="ARBA" id="ARBA00022475"/>
    </source>
</evidence>
<dbReference type="Proteomes" id="UP000215694">
    <property type="component" value="Unassembled WGS sequence"/>
</dbReference>
<dbReference type="SMART" id="SM00793">
    <property type="entry name" value="AgrB"/>
    <property type="match status" value="1"/>
</dbReference>
<keyword evidence="2" id="KW-0673">Quorum sensing</keyword>
<dbReference type="AlphaFoldDB" id="A0A371IZ09"/>
<keyword evidence="1" id="KW-1003">Cell membrane</keyword>
<evidence type="ECO:0000256" key="7">
    <source>
        <dbReference type="ARBA" id="ARBA00023136"/>
    </source>
</evidence>
<keyword evidence="10" id="KW-1185">Reference proteome</keyword>
<feature type="transmembrane region" description="Helical" evidence="8">
    <location>
        <begin position="109"/>
        <end position="130"/>
    </location>
</feature>
<protein>
    <recommendedName>
        <fullName evidence="11">Accessory regulator AgrB</fullName>
    </recommendedName>
</protein>
<dbReference type="GO" id="GO:0016020">
    <property type="term" value="C:membrane"/>
    <property type="evidence" value="ECO:0007669"/>
    <property type="project" value="InterPro"/>
</dbReference>
<feature type="transmembrane region" description="Helical" evidence="8">
    <location>
        <begin position="83"/>
        <end position="103"/>
    </location>
</feature>
<evidence type="ECO:0000256" key="5">
    <source>
        <dbReference type="ARBA" id="ARBA00022801"/>
    </source>
</evidence>
<evidence type="ECO:0000256" key="8">
    <source>
        <dbReference type="SAM" id="Phobius"/>
    </source>
</evidence>
<keyword evidence="6 8" id="KW-1133">Transmembrane helix</keyword>
<dbReference type="GO" id="GO:0008233">
    <property type="term" value="F:peptidase activity"/>
    <property type="evidence" value="ECO:0007669"/>
    <property type="project" value="UniProtKB-KW"/>
</dbReference>
<dbReference type="EMBL" id="NOJY02000051">
    <property type="protein sequence ID" value="RDY25717.1"/>
    <property type="molecule type" value="Genomic_DNA"/>
</dbReference>
<proteinExistence type="predicted"/>
<gene>
    <name evidence="9" type="ORF">CHL78_016725</name>
</gene>
<organism evidence="9 10">
    <name type="scientific">Romboutsia weinsteinii</name>
    <dbReference type="NCBI Taxonomy" id="2020949"/>
    <lineage>
        <taxon>Bacteria</taxon>
        <taxon>Bacillati</taxon>
        <taxon>Bacillota</taxon>
        <taxon>Clostridia</taxon>
        <taxon>Peptostreptococcales</taxon>
        <taxon>Peptostreptococcaceae</taxon>
        <taxon>Romboutsia</taxon>
    </lineage>
</organism>
<feature type="transmembrane region" description="Helical" evidence="8">
    <location>
        <begin position="176"/>
        <end position="196"/>
    </location>
</feature>
<evidence type="ECO:0000313" key="9">
    <source>
        <dbReference type="EMBL" id="RDY25717.1"/>
    </source>
</evidence>
<evidence type="ECO:0000256" key="2">
    <source>
        <dbReference type="ARBA" id="ARBA00022654"/>
    </source>
</evidence>
<keyword evidence="3" id="KW-0645">Protease</keyword>
<keyword evidence="7 8" id="KW-0472">Membrane</keyword>
<evidence type="ECO:0000256" key="4">
    <source>
        <dbReference type="ARBA" id="ARBA00022692"/>
    </source>
</evidence>
<feature type="transmembrane region" description="Helical" evidence="8">
    <location>
        <begin position="151"/>
        <end position="170"/>
    </location>
</feature>
<evidence type="ECO:0000313" key="10">
    <source>
        <dbReference type="Proteomes" id="UP000215694"/>
    </source>
</evidence>
<evidence type="ECO:0000256" key="3">
    <source>
        <dbReference type="ARBA" id="ARBA00022670"/>
    </source>
</evidence>
<keyword evidence="4 8" id="KW-0812">Transmembrane</keyword>
<evidence type="ECO:0008006" key="11">
    <source>
        <dbReference type="Google" id="ProtNLM"/>
    </source>
</evidence>
<dbReference type="InterPro" id="IPR006741">
    <property type="entry name" value="AgrB"/>
</dbReference>
<sequence length="217" mass="23751">MIGIEDISLNLSNKLGDRLNKTDEEKSVLNYGLFTILHIAVSLLLTVVVGILTGLLLESLIILFCSAMMKKYSGGVHASSPKICTTIGTILCLGLAILCRVLVDNLNINKLIIIVCIGFIICYLIIYKRCPLPSKNKPMKKESTRRLLRKKAFNLVNTYIIISFILGSIAAITNNYIIKTIMVSILLGLAMQMLALTETGIKLILAVDKLLGGKGEL</sequence>
<reference evidence="9 10" key="1">
    <citation type="journal article" date="2017" name="Genome Announc.">
        <title>Draft Genome Sequence of Romboutsia weinsteinii sp. nov. Strain CCRI-19649(T) Isolated from Surface Water.</title>
        <authorList>
            <person name="Maheux A.F."/>
            <person name="Boudreau D.K."/>
            <person name="Berube E."/>
            <person name="Boissinot M."/>
            <person name="Cantin P."/>
            <person name="Raymond F."/>
            <person name="Corbeil J."/>
            <person name="Omar R.F."/>
            <person name="Bergeron M.G."/>
        </authorList>
    </citation>
    <scope>NUCLEOTIDE SEQUENCE [LARGE SCALE GENOMIC DNA]</scope>
    <source>
        <strain evidence="9 10">CCRI-19649</strain>
    </source>
</reference>
<dbReference type="RefSeq" id="WP_094366425.1">
    <property type="nucleotide sequence ID" value="NZ_NOJY02000051.1"/>
</dbReference>
<dbReference type="OrthoDB" id="2854767at2"/>
<evidence type="ECO:0000256" key="6">
    <source>
        <dbReference type="ARBA" id="ARBA00022989"/>
    </source>
</evidence>